<feature type="signal peptide" evidence="1">
    <location>
        <begin position="1"/>
        <end position="17"/>
    </location>
</feature>
<feature type="domain" description="BACON" evidence="2">
    <location>
        <begin position="74"/>
        <end position="128"/>
    </location>
</feature>
<evidence type="ECO:0000259" key="2">
    <source>
        <dbReference type="Pfam" id="PF13004"/>
    </source>
</evidence>
<proteinExistence type="predicted"/>
<dbReference type="Gene3D" id="2.40.160.190">
    <property type="match status" value="1"/>
</dbReference>
<dbReference type="CDD" id="cd14948">
    <property type="entry name" value="BACON"/>
    <property type="match status" value="1"/>
</dbReference>
<dbReference type="InterPro" id="IPR024361">
    <property type="entry name" value="BACON"/>
</dbReference>
<dbReference type="EMBL" id="JBBMFL010000015">
    <property type="protein sequence ID" value="MEQ2545710.1"/>
    <property type="molecule type" value="Genomic_DNA"/>
</dbReference>
<evidence type="ECO:0000313" key="4">
    <source>
        <dbReference type="Proteomes" id="UP001460202"/>
    </source>
</evidence>
<dbReference type="InterPro" id="IPR013783">
    <property type="entry name" value="Ig-like_fold"/>
</dbReference>
<accession>A0ABV1GZE2</accession>
<comment type="caution">
    <text evidence="3">The sequence shown here is derived from an EMBL/GenBank/DDBJ whole genome shotgun (WGS) entry which is preliminary data.</text>
</comment>
<dbReference type="Proteomes" id="UP001460202">
    <property type="component" value="Unassembled WGS sequence"/>
</dbReference>
<evidence type="ECO:0000313" key="3">
    <source>
        <dbReference type="EMBL" id="MEQ2545710.1"/>
    </source>
</evidence>
<dbReference type="PROSITE" id="PS51257">
    <property type="entry name" value="PROKAR_LIPOPROTEIN"/>
    <property type="match status" value="1"/>
</dbReference>
<reference evidence="3 4" key="1">
    <citation type="submission" date="2024-03" db="EMBL/GenBank/DDBJ databases">
        <title>Human intestinal bacterial collection.</title>
        <authorList>
            <person name="Pauvert C."/>
            <person name="Hitch T.C.A."/>
            <person name="Clavel T."/>
        </authorList>
    </citation>
    <scope>NUCLEOTIDE SEQUENCE [LARGE SCALE GENOMIC DNA]</scope>
    <source>
        <strain evidence="3 4">CLA-KB-H122</strain>
    </source>
</reference>
<sequence>MKTAKFFMAFMAAALLASCSDSDEDYSGDFGQIKVPDTRQLEQTVTADDTQAARGVTFTTEGAWTSTIAEKTRAEAPDWIGISPDHGDAAGSYTLKITLESNTSEASRSATIVITCGTSKIEITVTQEGSDDPIEPMPANRITRIENYWRTIRNSGDSEPERWTSTSHFAYDDAGRLTSYEWDDTPENTADVMDEVLRISYPDAKTLKLSAETTESPEKGSYTVTLDDAGRAVAARNDNGPERWTFAYDGNGCCKECTYEGDETHYYPRTVCRWSGNDLTGLDIHSKPDSIYFSYELEYHTDLSNTPALCNLDLNALLFDVCPDIEDTDFSMGAILSGIGRLGKRSAHLTNSYPDESMFSVEPLPDGSIISFRALNERIEWKQVDGRITEVIWSQEVECFQRKGDNETILSERGYKETETHRIFY</sequence>
<feature type="chain" id="PRO_5045767448" evidence="1">
    <location>
        <begin position="18"/>
        <end position="425"/>
    </location>
</feature>
<dbReference type="RefSeq" id="WP_349094424.1">
    <property type="nucleotide sequence ID" value="NZ_JBBMFL010000015.1"/>
</dbReference>
<protein>
    <submittedName>
        <fullName evidence="3">BACON domain-containing carbohydrate-binding protein</fullName>
    </submittedName>
</protein>
<dbReference type="Pfam" id="PF13004">
    <property type="entry name" value="BACON"/>
    <property type="match status" value="1"/>
</dbReference>
<dbReference type="Gene3D" id="2.60.40.10">
    <property type="entry name" value="Immunoglobulins"/>
    <property type="match status" value="1"/>
</dbReference>
<keyword evidence="1" id="KW-0732">Signal</keyword>
<gene>
    <name evidence="3" type="ORF">WMO46_12225</name>
</gene>
<keyword evidence="4" id="KW-1185">Reference proteome</keyword>
<organism evidence="3 4">
    <name type="scientific">Alistipes intestinihominis</name>
    <dbReference type="NCBI Taxonomy" id="3133172"/>
    <lineage>
        <taxon>Bacteria</taxon>
        <taxon>Pseudomonadati</taxon>
        <taxon>Bacteroidota</taxon>
        <taxon>Bacteroidia</taxon>
        <taxon>Bacteroidales</taxon>
        <taxon>Rikenellaceae</taxon>
        <taxon>Alistipes</taxon>
    </lineage>
</organism>
<evidence type="ECO:0000256" key="1">
    <source>
        <dbReference type="SAM" id="SignalP"/>
    </source>
</evidence>
<name>A0ABV1GZE2_9BACT</name>